<evidence type="ECO:0000313" key="2">
    <source>
        <dbReference type="EMBL" id="EKC39206.1"/>
    </source>
</evidence>
<feature type="compositionally biased region" description="Basic and acidic residues" evidence="1">
    <location>
        <begin position="21"/>
        <end position="32"/>
    </location>
</feature>
<organism evidence="2">
    <name type="scientific">Magallana gigas</name>
    <name type="common">Pacific oyster</name>
    <name type="synonym">Crassostrea gigas</name>
    <dbReference type="NCBI Taxonomy" id="29159"/>
    <lineage>
        <taxon>Eukaryota</taxon>
        <taxon>Metazoa</taxon>
        <taxon>Spiralia</taxon>
        <taxon>Lophotrochozoa</taxon>
        <taxon>Mollusca</taxon>
        <taxon>Bivalvia</taxon>
        <taxon>Autobranchia</taxon>
        <taxon>Pteriomorphia</taxon>
        <taxon>Ostreida</taxon>
        <taxon>Ostreoidea</taxon>
        <taxon>Ostreidae</taxon>
        <taxon>Magallana</taxon>
    </lineage>
</organism>
<reference evidence="2" key="1">
    <citation type="journal article" date="2012" name="Nature">
        <title>The oyster genome reveals stress adaptation and complexity of shell formation.</title>
        <authorList>
            <person name="Zhang G."/>
            <person name="Fang X."/>
            <person name="Guo X."/>
            <person name="Li L."/>
            <person name="Luo R."/>
            <person name="Xu F."/>
            <person name="Yang P."/>
            <person name="Zhang L."/>
            <person name="Wang X."/>
            <person name="Qi H."/>
            <person name="Xiong Z."/>
            <person name="Que H."/>
            <person name="Xie Y."/>
            <person name="Holland P.W."/>
            <person name="Paps J."/>
            <person name="Zhu Y."/>
            <person name="Wu F."/>
            <person name="Chen Y."/>
            <person name="Wang J."/>
            <person name="Peng C."/>
            <person name="Meng J."/>
            <person name="Yang L."/>
            <person name="Liu J."/>
            <person name="Wen B."/>
            <person name="Zhang N."/>
            <person name="Huang Z."/>
            <person name="Zhu Q."/>
            <person name="Feng Y."/>
            <person name="Mount A."/>
            <person name="Hedgecock D."/>
            <person name="Xu Z."/>
            <person name="Liu Y."/>
            <person name="Domazet-Loso T."/>
            <person name="Du Y."/>
            <person name="Sun X."/>
            <person name="Zhang S."/>
            <person name="Liu B."/>
            <person name="Cheng P."/>
            <person name="Jiang X."/>
            <person name="Li J."/>
            <person name="Fan D."/>
            <person name="Wang W."/>
            <person name="Fu W."/>
            <person name="Wang T."/>
            <person name="Wang B."/>
            <person name="Zhang J."/>
            <person name="Peng Z."/>
            <person name="Li Y."/>
            <person name="Li N."/>
            <person name="Wang J."/>
            <person name="Chen M."/>
            <person name="He Y."/>
            <person name="Tan F."/>
            <person name="Song X."/>
            <person name="Zheng Q."/>
            <person name="Huang R."/>
            <person name="Yang H."/>
            <person name="Du X."/>
            <person name="Chen L."/>
            <person name="Yang M."/>
            <person name="Gaffney P.M."/>
            <person name="Wang S."/>
            <person name="Luo L."/>
            <person name="She Z."/>
            <person name="Ming Y."/>
            <person name="Huang W."/>
            <person name="Zhang S."/>
            <person name="Huang B."/>
            <person name="Zhang Y."/>
            <person name="Qu T."/>
            <person name="Ni P."/>
            <person name="Miao G."/>
            <person name="Wang J."/>
            <person name="Wang Q."/>
            <person name="Steinberg C.E."/>
            <person name="Wang H."/>
            <person name="Li N."/>
            <person name="Qian L."/>
            <person name="Zhang G."/>
            <person name="Li Y."/>
            <person name="Yang H."/>
            <person name="Liu X."/>
            <person name="Wang J."/>
            <person name="Yin Y."/>
            <person name="Wang J."/>
        </authorList>
    </citation>
    <scope>NUCLEOTIDE SEQUENCE [LARGE SCALE GENOMIC DNA]</scope>
    <source>
        <strain evidence="2">05x7-T-G4-1.051#20</strain>
    </source>
</reference>
<dbReference type="InParanoid" id="K1RWF7"/>
<feature type="region of interest" description="Disordered" evidence="1">
    <location>
        <begin position="21"/>
        <end position="40"/>
    </location>
</feature>
<sequence>MQELLCEVQLHLKKVSDDNLETKVETSRRMEDDPMENNKGAGKKHELPYIMYSQIYIIKWYNSFSFSIEKDRVGEKYHLCE</sequence>
<name>K1RWF7_MAGGI</name>
<dbReference type="AlphaFoldDB" id="K1RWF7"/>
<gene>
    <name evidence="2" type="ORF">CGI_10024611</name>
</gene>
<proteinExistence type="predicted"/>
<protein>
    <submittedName>
        <fullName evidence="2">Uncharacterized protein</fullName>
    </submittedName>
</protein>
<dbReference type="HOGENOM" id="CLU_2576158_0_0_1"/>
<accession>K1RWF7</accession>
<evidence type="ECO:0000256" key="1">
    <source>
        <dbReference type="SAM" id="MobiDB-lite"/>
    </source>
</evidence>
<dbReference type="EMBL" id="JH816189">
    <property type="protein sequence ID" value="EKC39206.1"/>
    <property type="molecule type" value="Genomic_DNA"/>
</dbReference>